<dbReference type="RefSeq" id="WP_250140826.1">
    <property type="nucleotide sequence ID" value="NZ_JALIQP010000002.1"/>
</dbReference>
<reference evidence="3 4" key="1">
    <citation type="journal article" date="2019" name="Int. J. Syst. Evol. Microbiol.">
        <title>The Global Catalogue of Microorganisms (GCM) 10K type strain sequencing project: providing services to taxonomists for standard genome sequencing and annotation.</title>
        <authorList>
            <consortium name="The Broad Institute Genomics Platform"/>
            <consortium name="The Broad Institute Genome Sequencing Center for Infectious Disease"/>
            <person name="Wu L."/>
            <person name="Ma J."/>
        </authorList>
    </citation>
    <scope>NUCLEOTIDE SEQUENCE [LARGE SCALE GENOMIC DNA]</scope>
    <source>
        <strain evidence="3 4">WLHS5</strain>
    </source>
</reference>
<keyword evidence="4" id="KW-1185">Reference proteome</keyword>
<dbReference type="EMBL" id="JBHSFA010000007">
    <property type="protein sequence ID" value="MFC4542710.1"/>
    <property type="molecule type" value="Genomic_DNA"/>
</dbReference>
<dbReference type="Proteomes" id="UP001595898">
    <property type="component" value="Unassembled WGS sequence"/>
</dbReference>
<evidence type="ECO:0000259" key="2">
    <source>
        <dbReference type="Pfam" id="PF00884"/>
    </source>
</evidence>
<comment type="caution">
    <text evidence="3">The sequence shown here is derived from an EMBL/GenBank/DDBJ whole genome shotgun (WGS) entry which is preliminary data.</text>
</comment>
<dbReference type="AlphaFoldDB" id="A0ABD5PQ87"/>
<dbReference type="CDD" id="cd16148">
    <property type="entry name" value="sulfatase_like"/>
    <property type="match status" value="1"/>
</dbReference>
<sequence>MGESNERDPESHTTVRNVVLVILDTARSKSVGSFPGDPGRAGPGDDDGDASRIGERSSDRGCDGPQPTPALSRLAAEGTAFENAFATAPWTLPSHASLFTGLYPSEHGTHGGHTYLDDDLRTLPEAFSDAGYQSIGVSNNTWITEEFGFDRGFEDLRKGWQYVQSDADMGAVVRGEDLNEKLQATRNRLFDGNPLVNAANILYSELLQPAGDDGASRSVDWIENWLAGRTDERPFFLFCNFIEPHVEYDPPREYAEEFLPAGATYEEATAIRQDPRAYDCDDYDLSDRDFALLRGLYRAELAYVDDQLARLRTALEDAGEWDDTLFVVCGDHGEHIGEHGFFGHQYNLYDTLLNVPLAIHGGPFTGGGRRSDLVQLLDLPATLLETAGVDDPALLGQGSSRSIHPTSDAEPRDAVFAEYVAPQPSIDRLVARFGEIPDRVHAFDRRLRAVRTTEYKYVRGDDGFERLHYVPTDPAEHDDVAPSEPARVRALRDRLEDRFDPIADVDDSAAVEMRAGTKERLADLGYL</sequence>
<proteinExistence type="predicted"/>
<protein>
    <submittedName>
        <fullName evidence="3">Sulfatase</fullName>
    </submittedName>
</protein>
<dbReference type="PANTHER" id="PTHR43751:SF3">
    <property type="entry name" value="SULFATASE N-TERMINAL DOMAIN-CONTAINING PROTEIN"/>
    <property type="match status" value="1"/>
</dbReference>
<dbReference type="Pfam" id="PF00884">
    <property type="entry name" value="Sulfatase"/>
    <property type="match status" value="1"/>
</dbReference>
<dbReference type="InterPro" id="IPR017850">
    <property type="entry name" value="Alkaline_phosphatase_core_sf"/>
</dbReference>
<evidence type="ECO:0000313" key="4">
    <source>
        <dbReference type="Proteomes" id="UP001595898"/>
    </source>
</evidence>
<evidence type="ECO:0000313" key="3">
    <source>
        <dbReference type="EMBL" id="MFC4542710.1"/>
    </source>
</evidence>
<name>A0ABD5PQ87_9EURY</name>
<dbReference type="InterPro" id="IPR052701">
    <property type="entry name" value="GAG_Ulvan_Degrading_Sulfatases"/>
</dbReference>
<evidence type="ECO:0000256" key="1">
    <source>
        <dbReference type="SAM" id="MobiDB-lite"/>
    </source>
</evidence>
<organism evidence="3 4">
    <name type="scientific">Halosolutus amylolyticus</name>
    <dbReference type="NCBI Taxonomy" id="2932267"/>
    <lineage>
        <taxon>Archaea</taxon>
        <taxon>Methanobacteriati</taxon>
        <taxon>Methanobacteriota</taxon>
        <taxon>Stenosarchaea group</taxon>
        <taxon>Halobacteria</taxon>
        <taxon>Halobacteriales</taxon>
        <taxon>Natrialbaceae</taxon>
        <taxon>Halosolutus</taxon>
    </lineage>
</organism>
<dbReference type="InterPro" id="IPR000917">
    <property type="entry name" value="Sulfatase_N"/>
</dbReference>
<dbReference type="PANTHER" id="PTHR43751">
    <property type="entry name" value="SULFATASE"/>
    <property type="match status" value="1"/>
</dbReference>
<gene>
    <name evidence="3" type="ORF">ACFO5R_12340</name>
</gene>
<feature type="compositionally biased region" description="Basic and acidic residues" evidence="1">
    <location>
        <begin position="49"/>
        <end position="62"/>
    </location>
</feature>
<accession>A0ABD5PQ87</accession>
<dbReference type="Gene3D" id="3.40.720.10">
    <property type="entry name" value="Alkaline Phosphatase, subunit A"/>
    <property type="match status" value="1"/>
</dbReference>
<dbReference type="SUPFAM" id="SSF53649">
    <property type="entry name" value="Alkaline phosphatase-like"/>
    <property type="match status" value="1"/>
</dbReference>
<feature type="region of interest" description="Disordered" evidence="1">
    <location>
        <begin position="27"/>
        <end position="69"/>
    </location>
</feature>
<feature type="domain" description="Sulfatase N-terminal" evidence="2">
    <location>
        <begin position="16"/>
        <end position="389"/>
    </location>
</feature>